<dbReference type="Gene3D" id="2.60.120.10">
    <property type="entry name" value="Jelly Rolls"/>
    <property type="match status" value="2"/>
</dbReference>
<reference evidence="2" key="1">
    <citation type="journal article" date="2019" name="PLoS Negl. Trop. Dis.">
        <title>Revisiting the worldwide diversity of Leptospira species in the environment.</title>
        <authorList>
            <person name="Vincent A.T."/>
            <person name="Schiettekatte O."/>
            <person name="Bourhy P."/>
            <person name="Veyrier F.J."/>
            <person name="Picardeau M."/>
        </authorList>
    </citation>
    <scope>NUCLEOTIDE SEQUENCE [LARGE SCALE GENOMIC DNA]</scope>
    <source>
        <strain evidence="2">201702476</strain>
    </source>
</reference>
<dbReference type="SMART" id="SM00100">
    <property type="entry name" value="cNMP"/>
    <property type="match status" value="2"/>
</dbReference>
<dbReference type="PANTHER" id="PTHR24567">
    <property type="entry name" value="CRP FAMILY TRANSCRIPTIONAL REGULATORY PROTEIN"/>
    <property type="match status" value="1"/>
</dbReference>
<proteinExistence type="predicted"/>
<dbReference type="PROSITE" id="PS50042">
    <property type="entry name" value="CNMP_BINDING_3"/>
    <property type="match status" value="2"/>
</dbReference>
<feature type="domain" description="Cyclic nucleotide-binding" evidence="1">
    <location>
        <begin position="168"/>
        <end position="268"/>
    </location>
</feature>
<feature type="domain" description="Cyclic nucleotide-binding" evidence="1">
    <location>
        <begin position="6"/>
        <end position="110"/>
    </location>
</feature>
<dbReference type="InterPro" id="IPR014710">
    <property type="entry name" value="RmlC-like_jellyroll"/>
</dbReference>
<dbReference type="CDD" id="cd00038">
    <property type="entry name" value="CAP_ED"/>
    <property type="match status" value="2"/>
</dbReference>
<dbReference type="PANTHER" id="PTHR24567:SF74">
    <property type="entry name" value="HTH-TYPE TRANSCRIPTIONAL REGULATOR ARCR"/>
    <property type="match status" value="1"/>
</dbReference>
<protein>
    <submittedName>
        <fullName evidence="2">Crp/Fnr family transcriptional regulator</fullName>
    </submittedName>
</protein>
<organism evidence="2 3">
    <name type="scientific">Leptospira ognonensis</name>
    <dbReference type="NCBI Taxonomy" id="2484945"/>
    <lineage>
        <taxon>Bacteria</taxon>
        <taxon>Pseudomonadati</taxon>
        <taxon>Spirochaetota</taxon>
        <taxon>Spirochaetia</taxon>
        <taxon>Leptospirales</taxon>
        <taxon>Leptospiraceae</taxon>
        <taxon>Leptospira</taxon>
    </lineage>
</organism>
<dbReference type="InterPro" id="IPR000595">
    <property type="entry name" value="cNMP-bd_dom"/>
</dbReference>
<comment type="caution">
    <text evidence="2">The sequence shown here is derived from an EMBL/GenBank/DDBJ whole genome shotgun (WGS) entry which is preliminary data.</text>
</comment>
<accession>A0A4R9KCW7</accession>
<gene>
    <name evidence="2" type="ORF">EHQ58_00180</name>
</gene>
<dbReference type="AlphaFoldDB" id="A0A4R9KCW7"/>
<keyword evidence="3" id="KW-1185">Reference proteome</keyword>
<dbReference type="Proteomes" id="UP000297693">
    <property type="component" value="Unassembled WGS sequence"/>
</dbReference>
<dbReference type="GO" id="GO:0003700">
    <property type="term" value="F:DNA-binding transcription factor activity"/>
    <property type="evidence" value="ECO:0007669"/>
    <property type="project" value="TreeGrafter"/>
</dbReference>
<dbReference type="OrthoDB" id="9810708at2"/>
<dbReference type="InterPro" id="IPR018490">
    <property type="entry name" value="cNMP-bd_dom_sf"/>
</dbReference>
<dbReference type="Pfam" id="PF00027">
    <property type="entry name" value="cNMP_binding"/>
    <property type="match status" value="2"/>
</dbReference>
<name>A0A4R9KCW7_9LEPT</name>
<sequence>MSEAEIKVVNYPKGAAIVVQHAINPGLFYIVRSGKVAVDSEHIQVDHELTNYNPGDSFGLVSALTEHHFLVTLFAQTDVELLQIPIRMLGSFLKGNKDLAMKILRLYSHELRALQRNLSRANQPADRVYLPEKLILNAKTYMAWQKPALAAHSLHRYLEWADSHQTAIAREEAESLLQQLNSSAKPYEWTSQKASLEAGEILFVESEMNQDIFVVLEGTVKLFSIVRGFEYVIDVLGVGEIFGEMGLIDNAPRMASAVTETPSVILRVTPENIFESVGESLMQKVFESIARRIWFSHQRLIILRMQLPEKRLYAFLYNSIRDQDIRKGTNLQASYASVYSFPIAFEELCSMCGIIKVKKETIQDFLSDSNIIISKDRITVKSRKRIEEKLGHYKTKQGQIIAKLI</sequence>
<dbReference type="GO" id="GO:0005829">
    <property type="term" value="C:cytosol"/>
    <property type="evidence" value="ECO:0007669"/>
    <property type="project" value="TreeGrafter"/>
</dbReference>
<dbReference type="SUPFAM" id="SSF51206">
    <property type="entry name" value="cAMP-binding domain-like"/>
    <property type="match status" value="2"/>
</dbReference>
<evidence type="ECO:0000313" key="3">
    <source>
        <dbReference type="Proteomes" id="UP000297693"/>
    </source>
</evidence>
<evidence type="ECO:0000259" key="1">
    <source>
        <dbReference type="PROSITE" id="PS50042"/>
    </source>
</evidence>
<dbReference type="RefSeq" id="WP_135621320.1">
    <property type="nucleotide sequence ID" value="NZ_RQGD01000002.1"/>
</dbReference>
<dbReference type="EMBL" id="RQGD01000002">
    <property type="protein sequence ID" value="TGL63966.1"/>
    <property type="molecule type" value="Genomic_DNA"/>
</dbReference>
<dbReference type="InterPro" id="IPR050397">
    <property type="entry name" value="Env_Response_Regulators"/>
</dbReference>
<evidence type="ECO:0000313" key="2">
    <source>
        <dbReference type="EMBL" id="TGL63966.1"/>
    </source>
</evidence>